<evidence type="ECO:0000256" key="8">
    <source>
        <dbReference type="ARBA" id="ARBA00023295"/>
    </source>
</evidence>
<evidence type="ECO:0000259" key="11">
    <source>
        <dbReference type="Pfam" id="PF01915"/>
    </source>
</evidence>
<dbReference type="GeneID" id="80881105"/>
<comment type="catalytic activity">
    <reaction evidence="1">
        <text>Hydrolysis of terminal, non-reducing beta-D-glucosyl residues with release of beta-D-glucose.</text>
        <dbReference type="EC" id="3.2.1.21"/>
    </reaction>
</comment>
<protein>
    <recommendedName>
        <fullName evidence="4">beta-glucosidase</fullName>
        <ecNumber evidence="4">3.2.1.21</ecNumber>
    </recommendedName>
</protein>
<dbReference type="Gene3D" id="3.40.50.1700">
    <property type="entry name" value="Glycoside hydrolase family 3 C-terminal domain"/>
    <property type="match status" value="2"/>
</dbReference>
<evidence type="ECO:0000256" key="2">
    <source>
        <dbReference type="ARBA" id="ARBA00004613"/>
    </source>
</evidence>
<organism evidence="13 14">
    <name type="scientific">Lipomyces tetrasporus</name>
    <dbReference type="NCBI Taxonomy" id="54092"/>
    <lineage>
        <taxon>Eukaryota</taxon>
        <taxon>Fungi</taxon>
        <taxon>Dikarya</taxon>
        <taxon>Ascomycota</taxon>
        <taxon>Saccharomycotina</taxon>
        <taxon>Lipomycetes</taxon>
        <taxon>Lipomycetales</taxon>
        <taxon>Lipomycetaceae</taxon>
        <taxon>Lipomyces</taxon>
    </lineage>
</organism>
<dbReference type="PANTHER" id="PTHR42715">
    <property type="entry name" value="BETA-GLUCOSIDASE"/>
    <property type="match status" value="1"/>
</dbReference>
<dbReference type="AlphaFoldDB" id="A0AAD7VTH0"/>
<dbReference type="InterPro" id="IPR002772">
    <property type="entry name" value="Glyco_hydro_3_C"/>
</dbReference>
<comment type="similarity">
    <text evidence="3">Belongs to the glycosyl hydrolase 3 family.</text>
</comment>
<dbReference type="GO" id="GO:0005576">
    <property type="term" value="C:extracellular region"/>
    <property type="evidence" value="ECO:0007669"/>
    <property type="project" value="UniProtKB-SubCell"/>
</dbReference>
<dbReference type="GO" id="GO:0009251">
    <property type="term" value="P:glucan catabolic process"/>
    <property type="evidence" value="ECO:0007669"/>
    <property type="project" value="TreeGrafter"/>
</dbReference>
<evidence type="ECO:0000256" key="10">
    <source>
        <dbReference type="SAM" id="MobiDB-lite"/>
    </source>
</evidence>
<dbReference type="Gene3D" id="2.60.40.10">
    <property type="entry name" value="Immunoglobulins"/>
    <property type="match status" value="1"/>
</dbReference>
<evidence type="ECO:0000256" key="4">
    <source>
        <dbReference type="ARBA" id="ARBA00012744"/>
    </source>
</evidence>
<dbReference type="Pfam" id="PF01915">
    <property type="entry name" value="Glyco_hydro_3_C"/>
    <property type="match status" value="1"/>
</dbReference>
<gene>
    <name evidence="13" type="ORF">POJ06DRAFT_237136</name>
</gene>
<feature type="region of interest" description="Disordered" evidence="10">
    <location>
        <begin position="360"/>
        <end position="379"/>
    </location>
</feature>
<reference evidence="13" key="1">
    <citation type="submission" date="2023-03" db="EMBL/GenBank/DDBJ databases">
        <title>Near-Complete genome sequence of Lipomyces tetrasporous NRRL Y-64009, an oleaginous yeast capable of growing on lignocellulosic hydrolysates.</title>
        <authorList>
            <consortium name="Lawrence Berkeley National Laboratory"/>
            <person name="Jagtap S.S."/>
            <person name="Liu J.-J."/>
            <person name="Walukiewicz H.E."/>
            <person name="Pangilinan J."/>
            <person name="Lipzen A."/>
            <person name="Ahrendt S."/>
            <person name="Koriabine M."/>
            <person name="Cobaugh K."/>
            <person name="Salamov A."/>
            <person name="Yoshinaga Y."/>
            <person name="Ng V."/>
            <person name="Daum C."/>
            <person name="Grigoriev I.V."/>
            <person name="Slininger P.J."/>
            <person name="Dien B.S."/>
            <person name="Jin Y.-S."/>
            <person name="Rao C.V."/>
        </authorList>
    </citation>
    <scope>NUCLEOTIDE SEQUENCE</scope>
    <source>
        <strain evidence="13">NRRL Y-64009</strain>
    </source>
</reference>
<evidence type="ECO:0000256" key="7">
    <source>
        <dbReference type="ARBA" id="ARBA00022801"/>
    </source>
</evidence>
<dbReference type="Proteomes" id="UP001217417">
    <property type="component" value="Unassembled WGS sequence"/>
</dbReference>
<dbReference type="InterPro" id="IPR036881">
    <property type="entry name" value="Glyco_hydro_3_C_sf"/>
</dbReference>
<dbReference type="InterPro" id="IPR013783">
    <property type="entry name" value="Ig-like_fold"/>
</dbReference>
<comment type="caution">
    <text evidence="13">The sequence shown here is derived from an EMBL/GenBank/DDBJ whole genome shotgun (WGS) entry which is preliminary data.</text>
</comment>
<keyword evidence="8" id="KW-0326">Glycosidase</keyword>
<evidence type="ECO:0000313" key="14">
    <source>
        <dbReference type="Proteomes" id="UP001217417"/>
    </source>
</evidence>
<proteinExistence type="inferred from homology"/>
<dbReference type="PANTHER" id="PTHR42715:SF12">
    <property type="entry name" value="BETA-GLUCOSIDASE G-RELATED"/>
    <property type="match status" value="1"/>
</dbReference>
<feature type="domain" description="Fibronectin type III-like" evidence="12">
    <location>
        <begin position="332"/>
        <end position="379"/>
    </location>
</feature>
<evidence type="ECO:0000256" key="1">
    <source>
        <dbReference type="ARBA" id="ARBA00000448"/>
    </source>
</evidence>
<dbReference type="EMBL" id="JARPMG010000004">
    <property type="protein sequence ID" value="KAJ8100976.1"/>
    <property type="molecule type" value="Genomic_DNA"/>
</dbReference>
<evidence type="ECO:0000256" key="5">
    <source>
        <dbReference type="ARBA" id="ARBA00022525"/>
    </source>
</evidence>
<feature type="domain" description="Glycoside hydrolase family 3 C-terminal" evidence="11">
    <location>
        <begin position="130"/>
        <end position="209"/>
    </location>
</feature>
<dbReference type="Pfam" id="PF14310">
    <property type="entry name" value="Fn3-like"/>
    <property type="match status" value="1"/>
</dbReference>
<dbReference type="SUPFAM" id="SSF52279">
    <property type="entry name" value="Beta-D-glucan exohydrolase, C-terminal domain"/>
    <property type="match status" value="1"/>
</dbReference>
<evidence type="ECO:0000256" key="9">
    <source>
        <dbReference type="ARBA" id="ARBA00024983"/>
    </source>
</evidence>
<comment type="function">
    <text evidence="9">Beta-glucosidases are one of a number of cellulolytic enzymes involved in the degradation of cellulosic biomass. Catalyzes the last step releasing glucose from the inhibitory cellobiose.</text>
</comment>
<evidence type="ECO:0000313" key="13">
    <source>
        <dbReference type="EMBL" id="KAJ8100976.1"/>
    </source>
</evidence>
<keyword evidence="7 13" id="KW-0378">Hydrolase</keyword>
<sequence length="379" mass="40520">MFGSAAGPAIFGPNGCADRACDNGTLGIGRGSGTANYSYLVTPFQVINAKAIVQGTSVQYLLDDYDLDSATMLAGAVDTAVFITADSGEGFVAVEGNLGDCNNLSAWHGRYRSGRLDRTRQRHGCPLSLVPGQDVGVGIADVLYGTVSPSGKLPFTIAKNTSDYSATVIYDVIEPVPQLNFTESIFVDYRQFDKYDIEPRYEFGFGLSYTLFNISGVSVTRLSGTIDSEVPSPPSYSSPVYLNDSLPSLGSAVYPSDIPRYSNYIYPYIEQGAAELITYDPEEYPYPDGYSDIQPSHPSPAGGAPGGNPALWDVLVQVMASVTNTGSVGGSEVLQLYVSYPDVDGVEFSVRALRGFEKLSASPGQTSSANFDLMRRDLS</sequence>
<evidence type="ECO:0000256" key="3">
    <source>
        <dbReference type="ARBA" id="ARBA00005336"/>
    </source>
</evidence>
<keyword evidence="5" id="KW-0964">Secreted</keyword>
<dbReference type="EC" id="3.2.1.21" evidence="4"/>
<accession>A0AAD7VTH0</accession>
<keyword evidence="6" id="KW-0732">Signal</keyword>
<dbReference type="GO" id="GO:0008422">
    <property type="term" value="F:beta-glucosidase activity"/>
    <property type="evidence" value="ECO:0007669"/>
    <property type="project" value="UniProtKB-EC"/>
</dbReference>
<evidence type="ECO:0000256" key="6">
    <source>
        <dbReference type="ARBA" id="ARBA00022729"/>
    </source>
</evidence>
<comment type="subcellular location">
    <subcellularLocation>
        <location evidence="2">Secreted</location>
    </subcellularLocation>
</comment>
<dbReference type="InterPro" id="IPR026891">
    <property type="entry name" value="Fn3-like"/>
</dbReference>
<name>A0AAD7VTH0_9ASCO</name>
<dbReference type="InterPro" id="IPR050288">
    <property type="entry name" value="Cellulose_deg_GH3"/>
</dbReference>
<evidence type="ECO:0000259" key="12">
    <source>
        <dbReference type="Pfam" id="PF14310"/>
    </source>
</evidence>
<keyword evidence="14" id="KW-1185">Reference proteome</keyword>
<dbReference type="RefSeq" id="XP_056044426.1">
    <property type="nucleotide sequence ID" value="XM_056185939.1"/>
</dbReference>